<organism evidence="8 9">
    <name type="scientific">Polyplosphaeria fusca</name>
    <dbReference type="NCBI Taxonomy" id="682080"/>
    <lineage>
        <taxon>Eukaryota</taxon>
        <taxon>Fungi</taxon>
        <taxon>Dikarya</taxon>
        <taxon>Ascomycota</taxon>
        <taxon>Pezizomycotina</taxon>
        <taxon>Dothideomycetes</taxon>
        <taxon>Pleosporomycetidae</taxon>
        <taxon>Pleosporales</taxon>
        <taxon>Tetraplosphaeriaceae</taxon>
        <taxon>Polyplosphaeria</taxon>
    </lineage>
</organism>
<dbReference type="InterPro" id="IPR006153">
    <property type="entry name" value="Cation/H_exchanger_TM"/>
</dbReference>
<protein>
    <submittedName>
        <fullName evidence="8">Na(+)/H(+) antiporter 2</fullName>
    </submittedName>
</protein>
<feature type="region of interest" description="Disordered" evidence="5">
    <location>
        <begin position="454"/>
        <end position="489"/>
    </location>
</feature>
<gene>
    <name evidence="8" type="ORF">EJ04DRAFT_508580</name>
</gene>
<feature type="transmembrane region" description="Helical" evidence="6">
    <location>
        <begin position="206"/>
        <end position="228"/>
    </location>
</feature>
<evidence type="ECO:0000256" key="6">
    <source>
        <dbReference type="SAM" id="Phobius"/>
    </source>
</evidence>
<feature type="compositionally biased region" description="Acidic residues" evidence="5">
    <location>
        <begin position="463"/>
        <end position="477"/>
    </location>
</feature>
<evidence type="ECO:0000256" key="1">
    <source>
        <dbReference type="ARBA" id="ARBA00004141"/>
    </source>
</evidence>
<reference evidence="8" key="1">
    <citation type="journal article" date="2020" name="Stud. Mycol.">
        <title>101 Dothideomycetes genomes: a test case for predicting lifestyles and emergence of pathogens.</title>
        <authorList>
            <person name="Haridas S."/>
            <person name="Albert R."/>
            <person name="Binder M."/>
            <person name="Bloem J."/>
            <person name="Labutti K."/>
            <person name="Salamov A."/>
            <person name="Andreopoulos B."/>
            <person name="Baker S."/>
            <person name="Barry K."/>
            <person name="Bills G."/>
            <person name="Bluhm B."/>
            <person name="Cannon C."/>
            <person name="Castanera R."/>
            <person name="Culley D."/>
            <person name="Daum C."/>
            <person name="Ezra D."/>
            <person name="Gonzalez J."/>
            <person name="Henrissat B."/>
            <person name="Kuo A."/>
            <person name="Liang C."/>
            <person name="Lipzen A."/>
            <person name="Lutzoni F."/>
            <person name="Magnuson J."/>
            <person name="Mondo S."/>
            <person name="Nolan M."/>
            <person name="Ohm R."/>
            <person name="Pangilinan J."/>
            <person name="Park H.-J."/>
            <person name="Ramirez L."/>
            <person name="Alfaro M."/>
            <person name="Sun H."/>
            <person name="Tritt A."/>
            <person name="Yoshinaga Y."/>
            <person name="Zwiers L.-H."/>
            <person name="Turgeon B."/>
            <person name="Goodwin S."/>
            <person name="Spatafora J."/>
            <person name="Crous P."/>
            <person name="Grigoriev I."/>
        </authorList>
    </citation>
    <scope>NUCLEOTIDE SEQUENCE</scope>
    <source>
        <strain evidence="8">CBS 125425</strain>
    </source>
</reference>
<keyword evidence="4 6" id="KW-0472">Membrane</keyword>
<feature type="transmembrane region" description="Helical" evidence="6">
    <location>
        <begin position="409"/>
        <end position="432"/>
    </location>
</feature>
<dbReference type="GO" id="GO:0036376">
    <property type="term" value="P:sodium ion export across plasma membrane"/>
    <property type="evidence" value="ECO:0007669"/>
    <property type="project" value="InterPro"/>
</dbReference>
<dbReference type="GO" id="GO:0015385">
    <property type="term" value="F:sodium:proton antiporter activity"/>
    <property type="evidence" value="ECO:0007669"/>
    <property type="project" value="InterPro"/>
</dbReference>
<keyword evidence="3 6" id="KW-1133">Transmembrane helix</keyword>
<sequence length="489" mass="54173">MWSQWSPTPPHVSYIVVTFFLILYALFSLMIRNRLHLSEPPLATVFGIIVGPRGIGVLSPYYWGFTDDVVQEFTRIIVGVQCFAVGLELPEAYFRRSWKSLLMLLGPVMTFGWIVCAIFIAIIFRTDVATALIISACLTPTDPVLAASVLSNSQFSTRVPKRIRDLLSAESGCNDGVSFPFLYFGLCLLMRSTAGGVFKRWFLITILYQCTLGIVLGLAIGYTFNRIYRISHGREMIGRASYLAFYFLLAIFSIGIASTLGVDDFLVTFCAGVGFAAGKNVPTADPDTKLPVIIDLMLNSTMFVFFGAMIPWQSFDKLDEITPLRLVGVLVLILLFRRIPIVLILHKLQLLPQIKSIQEAIFCGHFGPMGVGALFLAMEARAELETGTAIPLPDPPNDLPAEMQRTVVLVWPIICFVVLGSTLVHGLSTLGISIGGHFARPKGERAPLIGAERDGFGGMIHDDSEEEEDEEIAEEEEEHRYRTHLHSLT</sequence>
<dbReference type="GO" id="GO:0120029">
    <property type="term" value="P:proton export across plasma membrane"/>
    <property type="evidence" value="ECO:0007669"/>
    <property type="project" value="InterPro"/>
</dbReference>
<feature type="transmembrane region" description="Helical" evidence="6">
    <location>
        <begin position="240"/>
        <end position="259"/>
    </location>
</feature>
<feature type="transmembrane region" description="Helical" evidence="6">
    <location>
        <begin position="43"/>
        <end position="63"/>
    </location>
</feature>
<dbReference type="GO" id="GO:0042391">
    <property type="term" value="P:regulation of membrane potential"/>
    <property type="evidence" value="ECO:0007669"/>
    <property type="project" value="InterPro"/>
</dbReference>
<dbReference type="AlphaFoldDB" id="A0A9P4V4M7"/>
<dbReference type="PANTHER" id="PTHR31382:SF2">
    <property type="entry name" value="CATION_H+ EXCHANGER DOMAIN-CONTAINING PROTEIN"/>
    <property type="match status" value="1"/>
</dbReference>
<keyword evidence="2 6" id="KW-0812">Transmembrane</keyword>
<keyword evidence="9" id="KW-1185">Reference proteome</keyword>
<feature type="transmembrane region" description="Helical" evidence="6">
    <location>
        <begin position="101"/>
        <end position="124"/>
    </location>
</feature>
<dbReference type="InterPro" id="IPR004712">
    <property type="entry name" value="Na+/H+_antiporter_fungi"/>
</dbReference>
<comment type="caution">
    <text evidence="8">The sequence shown here is derived from an EMBL/GenBank/DDBJ whole genome shotgun (WGS) entry which is preliminary data.</text>
</comment>
<proteinExistence type="predicted"/>
<evidence type="ECO:0000313" key="8">
    <source>
        <dbReference type="EMBL" id="KAF2739722.1"/>
    </source>
</evidence>
<dbReference type="Gene3D" id="6.10.140.1330">
    <property type="match status" value="1"/>
</dbReference>
<accession>A0A9P4V4M7</accession>
<comment type="subcellular location">
    <subcellularLocation>
        <location evidence="1">Membrane</location>
        <topology evidence="1">Multi-pass membrane protein</topology>
    </subcellularLocation>
</comment>
<evidence type="ECO:0000259" key="7">
    <source>
        <dbReference type="Pfam" id="PF00999"/>
    </source>
</evidence>
<evidence type="ECO:0000256" key="2">
    <source>
        <dbReference type="ARBA" id="ARBA00022692"/>
    </source>
</evidence>
<evidence type="ECO:0000256" key="5">
    <source>
        <dbReference type="SAM" id="MobiDB-lite"/>
    </source>
</evidence>
<feature type="transmembrane region" description="Helical" evidence="6">
    <location>
        <begin position="172"/>
        <end position="194"/>
    </location>
</feature>
<feature type="transmembrane region" description="Helical" evidence="6">
    <location>
        <begin position="324"/>
        <end position="345"/>
    </location>
</feature>
<dbReference type="Pfam" id="PF00999">
    <property type="entry name" value="Na_H_Exchanger"/>
    <property type="match status" value="1"/>
</dbReference>
<feature type="transmembrane region" description="Helical" evidence="6">
    <location>
        <begin position="357"/>
        <end position="378"/>
    </location>
</feature>
<dbReference type="GO" id="GO:0005886">
    <property type="term" value="C:plasma membrane"/>
    <property type="evidence" value="ECO:0007669"/>
    <property type="project" value="InterPro"/>
</dbReference>
<evidence type="ECO:0000256" key="4">
    <source>
        <dbReference type="ARBA" id="ARBA00023136"/>
    </source>
</evidence>
<dbReference type="OrthoDB" id="2190219at2759"/>
<evidence type="ECO:0000313" key="9">
    <source>
        <dbReference type="Proteomes" id="UP000799444"/>
    </source>
</evidence>
<evidence type="ECO:0000256" key="3">
    <source>
        <dbReference type="ARBA" id="ARBA00022989"/>
    </source>
</evidence>
<dbReference type="PANTHER" id="PTHR31382">
    <property type="entry name" value="NA(+)/H(+) ANTIPORTER"/>
    <property type="match status" value="1"/>
</dbReference>
<name>A0A9P4V4M7_9PLEO</name>
<dbReference type="GO" id="GO:0030007">
    <property type="term" value="P:intracellular potassium ion homeostasis"/>
    <property type="evidence" value="ECO:0007669"/>
    <property type="project" value="TreeGrafter"/>
</dbReference>
<dbReference type="EMBL" id="ML996103">
    <property type="protein sequence ID" value="KAF2739722.1"/>
    <property type="molecule type" value="Genomic_DNA"/>
</dbReference>
<feature type="transmembrane region" description="Helical" evidence="6">
    <location>
        <begin position="12"/>
        <end position="31"/>
    </location>
</feature>
<feature type="transmembrane region" description="Helical" evidence="6">
    <location>
        <begin position="293"/>
        <end position="312"/>
    </location>
</feature>
<feature type="domain" description="Cation/H+ exchanger transmembrane" evidence="7">
    <location>
        <begin position="23"/>
        <end position="429"/>
    </location>
</feature>
<dbReference type="Proteomes" id="UP000799444">
    <property type="component" value="Unassembled WGS sequence"/>
</dbReference>